<keyword evidence="3" id="KW-1185">Reference proteome</keyword>
<evidence type="ECO:0000256" key="1">
    <source>
        <dbReference type="SAM" id="Phobius"/>
    </source>
</evidence>
<dbReference type="Proteomes" id="UP000675781">
    <property type="component" value="Unassembled WGS sequence"/>
</dbReference>
<feature type="transmembrane region" description="Helical" evidence="1">
    <location>
        <begin position="140"/>
        <end position="164"/>
    </location>
</feature>
<feature type="transmembrane region" description="Helical" evidence="1">
    <location>
        <begin position="176"/>
        <end position="198"/>
    </location>
</feature>
<keyword evidence="1" id="KW-1133">Transmembrane helix</keyword>
<reference evidence="2" key="1">
    <citation type="submission" date="2021-04" db="EMBL/GenBank/DDBJ databases">
        <title>Genome based classification of Actinospica acidithermotolerans sp. nov., an actinobacterium isolated from an Indonesian hot spring.</title>
        <authorList>
            <person name="Kusuma A.B."/>
            <person name="Putra K.E."/>
            <person name="Nafisah S."/>
            <person name="Loh J."/>
            <person name="Nouioui I."/>
            <person name="Goodfellow M."/>
        </authorList>
    </citation>
    <scope>NUCLEOTIDE SEQUENCE</scope>
    <source>
        <strain evidence="2">CSCA 57</strain>
    </source>
</reference>
<evidence type="ECO:0000313" key="2">
    <source>
        <dbReference type="EMBL" id="MBR7832968.1"/>
    </source>
</evidence>
<sequence length="202" mass="20599">MTAPAFLPTLLSVLLIAAAGYTLWRLLVSPVLGLANDIEADAPLPPAGIATAGLLSNWAHTLPRAPWTALFAAAGCYFAARAVSVRADPRRRGRAAVHACGCAILVYAFLSGVGPSSVHGSTAGQYVMAGMPGMIVDSTIAFPALGLACVGVMAFYAVCVVARLSPAGVAAGSRAAFAPLSVEICRVLIAFALVYAILSMLV</sequence>
<dbReference type="RefSeq" id="WP_212527493.1">
    <property type="nucleotide sequence ID" value="NZ_JAGSOG010000020.1"/>
</dbReference>
<keyword evidence="1" id="KW-0812">Transmembrane</keyword>
<keyword evidence="1" id="KW-0472">Membrane</keyword>
<comment type="caution">
    <text evidence="2">The sequence shown here is derived from an EMBL/GenBank/DDBJ whole genome shotgun (WGS) entry which is preliminary data.</text>
</comment>
<accession>A0A941EM96</accession>
<organism evidence="2 3">
    <name type="scientific">Actinospica durhamensis</name>
    <dbReference type="NCBI Taxonomy" id="1508375"/>
    <lineage>
        <taxon>Bacteria</taxon>
        <taxon>Bacillati</taxon>
        <taxon>Actinomycetota</taxon>
        <taxon>Actinomycetes</taxon>
        <taxon>Catenulisporales</taxon>
        <taxon>Actinospicaceae</taxon>
        <taxon>Actinospica</taxon>
    </lineage>
</organism>
<dbReference type="AlphaFoldDB" id="A0A941EM96"/>
<name>A0A941EM96_9ACTN</name>
<dbReference type="EMBL" id="JAGSOG010000020">
    <property type="protein sequence ID" value="MBR7832968.1"/>
    <property type="molecule type" value="Genomic_DNA"/>
</dbReference>
<dbReference type="Pfam" id="PF17197">
    <property type="entry name" value="DUF5134"/>
    <property type="match status" value="1"/>
</dbReference>
<protein>
    <submittedName>
        <fullName evidence="2">DUF5134 domain-containing protein</fullName>
    </submittedName>
</protein>
<feature type="transmembrane region" description="Helical" evidence="1">
    <location>
        <begin position="95"/>
        <end position="113"/>
    </location>
</feature>
<proteinExistence type="predicted"/>
<evidence type="ECO:0000313" key="3">
    <source>
        <dbReference type="Proteomes" id="UP000675781"/>
    </source>
</evidence>
<gene>
    <name evidence="2" type="ORF">KDL01_06825</name>
</gene>
<feature type="transmembrane region" description="Helical" evidence="1">
    <location>
        <begin position="65"/>
        <end position="83"/>
    </location>
</feature>
<dbReference type="InterPro" id="IPR033458">
    <property type="entry name" value="DUF5134"/>
</dbReference>